<evidence type="ECO:0000313" key="3">
    <source>
        <dbReference type="WBParaSite" id="nRc.2.0.1.t26742-RA"/>
    </source>
</evidence>
<keyword evidence="2" id="KW-1185">Reference proteome</keyword>
<dbReference type="Proteomes" id="UP000887565">
    <property type="component" value="Unplaced"/>
</dbReference>
<dbReference type="WBParaSite" id="nRc.2.0.1.t26742-RA">
    <property type="protein sequence ID" value="nRc.2.0.1.t26742-RA"/>
    <property type="gene ID" value="nRc.2.0.1.g26742"/>
</dbReference>
<feature type="compositionally biased region" description="Basic and acidic residues" evidence="1">
    <location>
        <begin position="11"/>
        <end position="22"/>
    </location>
</feature>
<feature type="region of interest" description="Disordered" evidence="1">
    <location>
        <begin position="1"/>
        <end position="38"/>
    </location>
</feature>
<organism evidence="2 3">
    <name type="scientific">Romanomermis culicivorax</name>
    <name type="common">Nematode worm</name>
    <dbReference type="NCBI Taxonomy" id="13658"/>
    <lineage>
        <taxon>Eukaryota</taxon>
        <taxon>Metazoa</taxon>
        <taxon>Ecdysozoa</taxon>
        <taxon>Nematoda</taxon>
        <taxon>Enoplea</taxon>
        <taxon>Dorylaimia</taxon>
        <taxon>Mermithida</taxon>
        <taxon>Mermithoidea</taxon>
        <taxon>Mermithidae</taxon>
        <taxon>Romanomermis</taxon>
    </lineage>
</organism>
<proteinExistence type="predicted"/>
<evidence type="ECO:0000256" key="1">
    <source>
        <dbReference type="SAM" id="MobiDB-lite"/>
    </source>
</evidence>
<name>A0A915JKY6_ROMCU</name>
<accession>A0A915JKY6</accession>
<evidence type="ECO:0000313" key="2">
    <source>
        <dbReference type="Proteomes" id="UP000887565"/>
    </source>
</evidence>
<sequence length="72" mass="7802">MNLPVWADQRQVAEKSRVRRAESAGAGTRPNDTSPACPESPTLVWMPRAAEIALSVPARRCRRAGRTAKSTG</sequence>
<reference evidence="3" key="1">
    <citation type="submission" date="2022-11" db="UniProtKB">
        <authorList>
            <consortium name="WormBaseParasite"/>
        </authorList>
    </citation>
    <scope>IDENTIFICATION</scope>
</reference>
<dbReference type="AlphaFoldDB" id="A0A915JKY6"/>
<protein>
    <submittedName>
        <fullName evidence="3">Uncharacterized protein</fullName>
    </submittedName>
</protein>